<evidence type="ECO:0000313" key="2">
    <source>
        <dbReference type="Proteomes" id="UP000001596"/>
    </source>
</evidence>
<dbReference type="HOGENOM" id="CLU_2230767_0_0_5"/>
<name>B9JSK9_ALLAM</name>
<gene>
    <name evidence="1" type="ordered locus">Avi_0993</name>
</gene>
<dbReference type="EMBL" id="CP000633">
    <property type="protein sequence ID" value="ACM35702.1"/>
    <property type="molecule type" value="Genomic_DNA"/>
</dbReference>
<sequence length="105" mass="11774">MDVTIRLFGVVLAKTFSDPGDHPWLSFEASIAAVGLKKCYSCTVNKHMYTFDHKFRTEGLCRFDECQNHLSESMRVSLLPLFEPCPIAAVFLLWDAQSDGGDPTT</sequence>
<accession>B9JSK9</accession>
<dbReference type="AlphaFoldDB" id="B9JSK9"/>
<protein>
    <submittedName>
        <fullName evidence="1">Uncharacterized protein</fullName>
    </submittedName>
</protein>
<dbReference type="STRING" id="311402.Avi_0993"/>
<organism evidence="1 2">
    <name type="scientific">Allorhizobium ampelinum (strain ATCC BAA-846 / DSM 112012 / S4)</name>
    <name type="common">Agrobacterium vitis (strain S4)</name>
    <dbReference type="NCBI Taxonomy" id="311402"/>
    <lineage>
        <taxon>Bacteria</taxon>
        <taxon>Pseudomonadati</taxon>
        <taxon>Pseudomonadota</taxon>
        <taxon>Alphaproteobacteria</taxon>
        <taxon>Hyphomicrobiales</taxon>
        <taxon>Rhizobiaceae</taxon>
        <taxon>Rhizobium/Agrobacterium group</taxon>
        <taxon>Allorhizobium</taxon>
        <taxon>Allorhizobium ampelinum</taxon>
    </lineage>
</organism>
<keyword evidence="2" id="KW-1185">Reference proteome</keyword>
<dbReference type="Proteomes" id="UP000001596">
    <property type="component" value="Chromosome 1"/>
</dbReference>
<proteinExistence type="predicted"/>
<evidence type="ECO:0000313" key="1">
    <source>
        <dbReference type="EMBL" id="ACM35702.1"/>
    </source>
</evidence>
<reference evidence="1 2" key="1">
    <citation type="journal article" date="2009" name="J. Bacteriol.">
        <title>Genome sequences of three Agrobacterium biovars help elucidate the evolution of multichromosome genomes in bacteria.</title>
        <authorList>
            <person name="Slater S.C."/>
            <person name="Goldman B.S."/>
            <person name="Goodner B."/>
            <person name="Setubal J.C."/>
            <person name="Farrand S.K."/>
            <person name="Nester E.W."/>
            <person name="Burr T.J."/>
            <person name="Banta L."/>
            <person name="Dickerman A.W."/>
            <person name="Paulsen I."/>
            <person name="Otten L."/>
            <person name="Suen G."/>
            <person name="Welch R."/>
            <person name="Almeida N.F."/>
            <person name="Arnold F."/>
            <person name="Burton O.T."/>
            <person name="Du Z."/>
            <person name="Ewing A."/>
            <person name="Godsy E."/>
            <person name="Heisel S."/>
            <person name="Houmiel K.L."/>
            <person name="Jhaveri J."/>
            <person name="Lu J."/>
            <person name="Miller N.M."/>
            <person name="Norton S."/>
            <person name="Chen Q."/>
            <person name="Phoolcharoen W."/>
            <person name="Ohlin V."/>
            <person name="Ondrusek D."/>
            <person name="Pride N."/>
            <person name="Stricklin S.L."/>
            <person name="Sun J."/>
            <person name="Wheeler C."/>
            <person name="Wilson L."/>
            <person name="Zhu H."/>
            <person name="Wood D.W."/>
        </authorList>
    </citation>
    <scope>NUCLEOTIDE SEQUENCE [LARGE SCALE GENOMIC DNA]</scope>
    <source>
        <strain evidence="2">S4 / ATCC BAA-846</strain>
    </source>
</reference>
<dbReference type="KEGG" id="avi:Avi_0993"/>